<sequence length="294" mass="32198">MKKNGSRCHQLEDVSFVLPTDVPRKGRKVPAPPLGVPPQVGRREAAEARHPGFVRDGRFTAGAYTVPRFDFERCPICLRPDDLTDEHVPMKSLGGKVMTRTCSDCNNRLGSVSEAALRSVVAGEVIVEAARQGADGFRGFRKATVALRQAPSAIPEMHVTSGDNELLAAISSGEPLAVRYRLFDPFPSGIAILKYAYLAACIWLREIPITEEAESIRLVLMAIRDGEELPEDVCEAISGLIHILVLVENPSHDLGSIVLVEPTTVHSGWGFVLGQRLRCPWPFSDVQPTDRRDA</sequence>
<name>A0A934QD28_9MICO</name>
<evidence type="ECO:0000256" key="1">
    <source>
        <dbReference type="SAM" id="MobiDB-lite"/>
    </source>
</evidence>
<organism evidence="2 3">
    <name type="scientific">Leucobacter edaphi</name>
    <dbReference type="NCBI Taxonomy" id="2796472"/>
    <lineage>
        <taxon>Bacteria</taxon>
        <taxon>Bacillati</taxon>
        <taxon>Actinomycetota</taxon>
        <taxon>Actinomycetes</taxon>
        <taxon>Micrococcales</taxon>
        <taxon>Microbacteriaceae</taxon>
        <taxon>Leucobacter</taxon>
    </lineage>
</organism>
<gene>
    <name evidence="2" type="ORF">JD292_07890</name>
</gene>
<evidence type="ECO:0000313" key="2">
    <source>
        <dbReference type="EMBL" id="MBK0421993.1"/>
    </source>
</evidence>
<evidence type="ECO:0000313" key="3">
    <source>
        <dbReference type="Proteomes" id="UP000618733"/>
    </source>
</evidence>
<dbReference type="EMBL" id="JAEHOI010000006">
    <property type="protein sequence ID" value="MBK0421993.1"/>
    <property type="molecule type" value="Genomic_DNA"/>
</dbReference>
<evidence type="ECO:0008006" key="4">
    <source>
        <dbReference type="Google" id="ProtNLM"/>
    </source>
</evidence>
<keyword evidence="3" id="KW-1185">Reference proteome</keyword>
<proteinExistence type="predicted"/>
<comment type="caution">
    <text evidence="2">The sequence shown here is derived from an EMBL/GenBank/DDBJ whole genome shotgun (WGS) entry which is preliminary data.</text>
</comment>
<protein>
    <recommendedName>
        <fullName evidence="4">HNH endonuclease 5 domain-containing protein</fullName>
    </recommendedName>
</protein>
<reference evidence="2" key="1">
    <citation type="submission" date="2020-12" db="EMBL/GenBank/DDBJ databases">
        <title>Leucobacter sp. CAS2, isolated from Chromium sludge.</title>
        <authorList>
            <person name="Xu Z."/>
        </authorList>
    </citation>
    <scope>NUCLEOTIDE SEQUENCE</scope>
    <source>
        <strain evidence="2">CSA2</strain>
    </source>
</reference>
<dbReference type="Proteomes" id="UP000618733">
    <property type="component" value="Unassembled WGS sequence"/>
</dbReference>
<accession>A0A934QD28</accession>
<feature type="region of interest" description="Disordered" evidence="1">
    <location>
        <begin position="23"/>
        <end position="43"/>
    </location>
</feature>
<dbReference type="AlphaFoldDB" id="A0A934QD28"/>